<reference evidence="3 4" key="1">
    <citation type="submission" date="2018-12" db="EMBL/GenBank/DDBJ databases">
        <title>Draft genome sequence of Xylaria grammica IHI A82.</title>
        <authorList>
            <person name="Buettner E."/>
            <person name="Kellner H."/>
        </authorList>
    </citation>
    <scope>NUCLEOTIDE SEQUENCE [LARGE SCALE GENOMIC DNA]</scope>
    <source>
        <strain evidence="3 4">IHI A82</strain>
    </source>
</reference>
<feature type="domain" description="PD-(D/E)XK nuclease-like" evidence="2">
    <location>
        <begin position="161"/>
        <end position="457"/>
    </location>
</feature>
<accession>A0A439CTX2</accession>
<comment type="caution">
    <text evidence="3">The sequence shown here is derived from an EMBL/GenBank/DDBJ whole genome shotgun (WGS) entry which is preliminary data.</text>
</comment>
<feature type="region of interest" description="Disordered" evidence="1">
    <location>
        <begin position="25"/>
        <end position="54"/>
    </location>
</feature>
<evidence type="ECO:0000259" key="2">
    <source>
        <dbReference type="Pfam" id="PF20516"/>
    </source>
</evidence>
<evidence type="ECO:0000256" key="1">
    <source>
        <dbReference type="SAM" id="MobiDB-lite"/>
    </source>
</evidence>
<organism evidence="3 4">
    <name type="scientific">Xylaria grammica</name>
    <dbReference type="NCBI Taxonomy" id="363999"/>
    <lineage>
        <taxon>Eukaryota</taxon>
        <taxon>Fungi</taxon>
        <taxon>Dikarya</taxon>
        <taxon>Ascomycota</taxon>
        <taxon>Pezizomycotina</taxon>
        <taxon>Sordariomycetes</taxon>
        <taxon>Xylariomycetidae</taxon>
        <taxon>Xylariales</taxon>
        <taxon>Xylariaceae</taxon>
        <taxon>Xylaria</taxon>
    </lineage>
</organism>
<gene>
    <name evidence="3" type="ORF">EKO27_g9500</name>
</gene>
<dbReference type="Pfam" id="PF20516">
    <property type="entry name" value="PDDEXK_12"/>
    <property type="match status" value="1"/>
</dbReference>
<protein>
    <recommendedName>
        <fullName evidence="2">PD-(D/E)XK nuclease-like domain-containing protein</fullName>
    </recommendedName>
</protein>
<evidence type="ECO:0000313" key="4">
    <source>
        <dbReference type="Proteomes" id="UP000286045"/>
    </source>
</evidence>
<dbReference type="InterPro" id="IPR046797">
    <property type="entry name" value="PDDEXK_12"/>
</dbReference>
<dbReference type="AlphaFoldDB" id="A0A439CTX2"/>
<keyword evidence="4" id="KW-1185">Reference proteome</keyword>
<sequence length="487" mass="54397">MEFTASQKEFILRWVESLDTTGHSDNIPNLFRDPTHINTSQQTPTAADRPDRDQVSCKRTRYNKDFPYFALQPLAKVTLKEDDDLARLVYPIYLQSLDKAGGDTRCLEDMGSLYSSICECTRRYQIIPAEVREEVEALEPLLKGLLRLGMDAVVKQFMEPCFRPENPTTADQAKKDLDVFHSIYRRAVKCNKKRAIPEAWSHSVYWPLVEHVFSANIGNDAAECEPLLEPVIASAASIPANLLPVRRNPTGSTIVAAVSVAECTDDSLSLNTSEDTRGDTREDTIEKQIAGFRAKGKFTNFVVTLNLSDGREQKLKAVFSQLAAYLDRECLPVHVNQTLCPSLLSNPIGLYIDINGDSEMVNNAIVVSAWYHRMAFLRSKWFELQGKSLPEPNPGDLISVPIIRVNRHNWEVYFVRFATTGITIYGPVPIGSTDSIVQVYVLVASLRAISAWLNTKFNSGLQNWFSYAADVDGYSMTDAVGQAGRAG</sequence>
<feature type="compositionally biased region" description="Polar residues" evidence="1">
    <location>
        <begin position="36"/>
        <end position="45"/>
    </location>
</feature>
<dbReference type="Proteomes" id="UP000286045">
    <property type="component" value="Unassembled WGS sequence"/>
</dbReference>
<proteinExistence type="predicted"/>
<name>A0A439CTX2_9PEZI</name>
<dbReference type="EMBL" id="RYZI01000420">
    <property type="protein sequence ID" value="RWA05614.1"/>
    <property type="molecule type" value="Genomic_DNA"/>
</dbReference>
<evidence type="ECO:0000313" key="3">
    <source>
        <dbReference type="EMBL" id="RWA05614.1"/>
    </source>
</evidence>